<proteinExistence type="predicted"/>
<gene>
    <name evidence="3" type="ORF">GCM10010913_15800</name>
</gene>
<keyword evidence="4" id="KW-1185">Reference proteome</keyword>
<comment type="caution">
    <text evidence="3">The sequence shown here is derived from an EMBL/GenBank/DDBJ whole genome shotgun (WGS) entry which is preliminary data.</text>
</comment>
<dbReference type="PANTHER" id="PTHR48100">
    <property type="entry name" value="BROAD-SPECIFICITY PHOSPHATASE YOR283W-RELATED"/>
    <property type="match status" value="1"/>
</dbReference>
<dbReference type="PANTHER" id="PTHR48100:SF1">
    <property type="entry name" value="HISTIDINE PHOSPHATASE FAMILY PROTEIN-RELATED"/>
    <property type="match status" value="1"/>
</dbReference>
<reference evidence="4" key="1">
    <citation type="journal article" date="2019" name="Int. J. Syst. Evol. Microbiol.">
        <title>The Global Catalogue of Microorganisms (GCM) 10K type strain sequencing project: providing services to taxonomists for standard genome sequencing and annotation.</title>
        <authorList>
            <consortium name="The Broad Institute Genomics Platform"/>
            <consortium name="The Broad Institute Genome Sequencing Center for Infectious Disease"/>
            <person name="Wu L."/>
            <person name="Ma J."/>
        </authorList>
    </citation>
    <scope>NUCLEOTIDE SEQUENCE [LARGE SCALE GENOMIC DNA]</scope>
    <source>
        <strain evidence="4">CGMCC 1.15420</strain>
    </source>
</reference>
<keyword evidence="1" id="KW-0324">Glycolysis</keyword>
<dbReference type="Proteomes" id="UP000608420">
    <property type="component" value="Unassembled WGS sequence"/>
</dbReference>
<name>A0ABQ1VSH0_9BACL</name>
<dbReference type="PRINTS" id="PR00991">
    <property type="entry name" value="6PFRUCTKNASE"/>
</dbReference>
<accession>A0ABQ1VSH0</accession>
<evidence type="ECO:0000313" key="4">
    <source>
        <dbReference type="Proteomes" id="UP000608420"/>
    </source>
</evidence>
<evidence type="ECO:0000256" key="1">
    <source>
        <dbReference type="ARBA" id="ARBA00023152"/>
    </source>
</evidence>
<dbReference type="EMBL" id="BMIW01000008">
    <property type="protein sequence ID" value="GGF95077.1"/>
    <property type="molecule type" value="Genomic_DNA"/>
</dbReference>
<sequence>MKTNIYIVRHGQTEWNVLGRMQGHQDSPLTELGVQQATWLGEALQDKPIDIIYSSSSPRARRTAELIRDYSNHKQIDIVETDDFREINLGVWEGMTQDEIERLYSEQLHSFWKNPEKFAVEGSESYQQVYDRVRKKLLEIAREHEGKSILVTTHTVAVKLLMSYFEERPLPQLWELPYIHPACLCQVSLDGDTKEILLHADISHYKEATGEF</sequence>
<protein>
    <submittedName>
        <fullName evidence="3">Phosphatase</fullName>
    </submittedName>
</protein>
<dbReference type="SUPFAM" id="SSF53254">
    <property type="entry name" value="Phosphoglycerate mutase-like"/>
    <property type="match status" value="1"/>
</dbReference>
<dbReference type="InterPro" id="IPR001345">
    <property type="entry name" value="PG/BPGM_mutase_AS"/>
</dbReference>
<dbReference type="CDD" id="cd07067">
    <property type="entry name" value="HP_PGM_like"/>
    <property type="match status" value="1"/>
</dbReference>
<evidence type="ECO:0000313" key="3">
    <source>
        <dbReference type="EMBL" id="GGF95077.1"/>
    </source>
</evidence>
<dbReference type="Gene3D" id="3.40.50.1240">
    <property type="entry name" value="Phosphoglycerate mutase-like"/>
    <property type="match status" value="1"/>
</dbReference>
<dbReference type="PROSITE" id="PS00175">
    <property type="entry name" value="PG_MUTASE"/>
    <property type="match status" value="1"/>
</dbReference>
<keyword evidence="2" id="KW-0413">Isomerase</keyword>
<dbReference type="InterPro" id="IPR013078">
    <property type="entry name" value="His_Pase_superF_clade-1"/>
</dbReference>
<dbReference type="InterPro" id="IPR029033">
    <property type="entry name" value="His_PPase_superfam"/>
</dbReference>
<dbReference type="InterPro" id="IPR050275">
    <property type="entry name" value="PGM_Phosphatase"/>
</dbReference>
<dbReference type="SMART" id="SM00855">
    <property type="entry name" value="PGAM"/>
    <property type="match status" value="1"/>
</dbReference>
<evidence type="ECO:0000256" key="2">
    <source>
        <dbReference type="ARBA" id="ARBA00023235"/>
    </source>
</evidence>
<dbReference type="RefSeq" id="WP_120462042.1">
    <property type="nucleotide sequence ID" value="NZ_BMIW01000008.1"/>
</dbReference>
<dbReference type="Pfam" id="PF00300">
    <property type="entry name" value="His_Phos_1"/>
    <property type="match status" value="1"/>
</dbReference>
<dbReference type="PIRSF" id="PIRSF000709">
    <property type="entry name" value="6PFK_2-Ptase"/>
    <property type="match status" value="1"/>
</dbReference>
<organism evidence="3 4">
    <name type="scientific">Paenibacillus aceti</name>
    <dbReference type="NCBI Taxonomy" id="1820010"/>
    <lineage>
        <taxon>Bacteria</taxon>
        <taxon>Bacillati</taxon>
        <taxon>Bacillota</taxon>
        <taxon>Bacilli</taxon>
        <taxon>Bacillales</taxon>
        <taxon>Paenibacillaceae</taxon>
        <taxon>Paenibacillus</taxon>
    </lineage>
</organism>
<dbReference type="InterPro" id="IPR003094">
    <property type="entry name" value="6Pfruct_kin"/>
</dbReference>